<feature type="non-terminal residue" evidence="2">
    <location>
        <position position="92"/>
    </location>
</feature>
<dbReference type="GO" id="GO:0005737">
    <property type="term" value="C:cytoplasm"/>
    <property type="evidence" value="ECO:0007669"/>
    <property type="project" value="TreeGrafter"/>
</dbReference>
<dbReference type="GO" id="GO:0007165">
    <property type="term" value="P:signal transduction"/>
    <property type="evidence" value="ECO:0007669"/>
    <property type="project" value="TreeGrafter"/>
</dbReference>
<name>A0A0B6YMS4_9EUPU</name>
<dbReference type="EMBL" id="HACG01010226">
    <property type="protein sequence ID" value="CEK57091.1"/>
    <property type="molecule type" value="Transcribed_RNA"/>
</dbReference>
<evidence type="ECO:0000313" key="2">
    <source>
        <dbReference type="EMBL" id="CEK57091.1"/>
    </source>
</evidence>
<reference evidence="2" key="1">
    <citation type="submission" date="2014-12" db="EMBL/GenBank/DDBJ databases">
        <title>Insight into the proteome of Arion vulgaris.</title>
        <authorList>
            <person name="Aradska J."/>
            <person name="Bulat T."/>
            <person name="Smidak R."/>
            <person name="Sarate P."/>
            <person name="Gangsoo J."/>
            <person name="Sialana F."/>
            <person name="Bilban M."/>
            <person name="Lubec G."/>
        </authorList>
    </citation>
    <scope>NUCLEOTIDE SEQUENCE</scope>
    <source>
        <tissue evidence="2">Skin</tissue>
    </source>
</reference>
<dbReference type="PANTHER" id="PTHR10316">
    <property type="entry name" value="MEMBRANE ASSOCIATED GUANYLATE KINASE-RELATED"/>
    <property type="match status" value="1"/>
</dbReference>
<dbReference type="PANTHER" id="PTHR10316:SF40">
    <property type="entry name" value="LD27118P"/>
    <property type="match status" value="1"/>
</dbReference>
<accession>A0A0B6YMS4</accession>
<evidence type="ECO:0000256" key="1">
    <source>
        <dbReference type="SAM" id="MobiDB-lite"/>
    </source>
</evidence>
<dbReference type="AlphaFoldDB" id="A0A0B6YMS4"/>
<dbReference type="InterPro" id="IPR036034">
    <property type="entry name" value="PDZ_sf"/>
</dbReference>
<feature type="compositionally biased region" description="Polar residues" evidence="1">
    <location>
        <begin position="1"/>
        <end position="13"/>
    </location>
</feature>
<proteinExistence type="predicted"/>
<dbReference type="SUPFAM" id="SSF50156">
    <property type="entry name" value="PDZ domain-like"/>
    <property type="match status" value="1"/>
</dbReference>
<dbReference type="Gene3D" id="2.30.42.10">
    <property type="match status" value="1"/>
</dbReference>
<organism evidence="2">
    <name type="scientific">Arion vulgaris</name>
    <dbReference type="NCBI Taxonomy" id="1028688"/>
    <lineage>
        <taxon>Eukaryota</taxon>
        <taxon>Metazoa</taxon>
        <taxon>Spiralia</taxon>
        <taxon>Lophotrochozoa</taxon>
        <taxon>Mollusca</taxon>
        <taxon>Gastropoda</taxon>
        <taxon>Heterobranchia</taxon>
        <taxon>Euthyneura</taxon>
        <taxon>Panpulmonata</taxon>
        <taxon>Eupulmonata</taxon>
        <taxon>Stylommatophora</taxon>
        <taxon>Helicina</taxon>
        <taxon>Arionoidea</taxon>
        <taxon>Arionidae</taxon>
        <taxon>Arion</taxon>
    </lineage>
</organism>
<protein>
    <recommendedName>
        <fullName evidence="3">PDZ domain-containing protein</fullName>
    </recommendedName>
</protein>
<feature type="non-terminal residue" evidence="2">
    <location>
        <position position="1"/>
    </location>
</feature>
<feature type="region of interest" description="Disordered" evidence="1">
    <location>
        <begin position="1"/>
        <end position="54"/>
    </location>
</feature>
<sequence length="92" mass="10350">DDNTGTYQKNSQVPAVGATTYPADKPDMNIQSWERSHPGIPRDTSRPRVASNKNSDECNEIYQVELNRGSRGFGFSIRGGREFNSMPLYVLR</sequence>
<gene>
    <name evidence="2" type="primary">ORF29255</name>
</gene>
<evidence type="ECO:0008006" key="3">
    <source>
        <dbReference type="Google" id="ProtNLM"/>
    </source>
</evidence>